<dbReference type="Proteomes" id="UP000199496">
    <property type="component" value="Unassembled WGS sequence"/>
</dbReference>
<evidence type="ECO:0000256" key="10">
    <source>
        <dbReference type="ARBA" id="ARBA00035120"/>
    </source>
</evidence>
<evidence type="ECO:0000256" key="3">
    <source>
        <dbReference type="ARBA" id="ARBA00022519"/>
    </source>
</evidence>
<protein>
    <recommendedName>
        <fullName evidence="12">Fluoride-specific ion channel FluC</fullName>
    </recommendedName>
</protein>
<sequence>MSKQQAIILAVALGSGLGAVLRYTLSITILTLMGPGLIWGALATLLVNMLGSWLMGLYAALTGPDGLLPTGPVMSQFVLTGFCGGFTTFSLFSLEALLWWEQGYPAMAVGQVMGSVALWMLAVWLGYTQGMAINQRRRAAKAESKKKVDTD</sequence>
<evidence type="ECO:0000256" key="11">
    <source>
        <dbReference type="ARBA" id="ARBA00035585"/>
    </source>
</evidence>
<evidence type="ECO:0000256" key="5">
    <source>
        <dbReference type="ARBA" id="ARBA00022989"/>
    </source>
</evidence>
<name>A0A1H8YZR5_9GAMM</name>
<feature type="binding site" evidence="12">
    <location>
        <position position="84"/>
    </location>
    <ligand>
        <name>Na(+)</name>
        <dbReference type="ChEBI" id="CHEBI:29101"/>
        <note>structural</note>
    </ligand>
</feature>
<comment type="catalytic activity">
    <reaction evidence="11">
        <text>fluoride(in) = fluoride(out)</text>
        <dbReference type="Rhea" id="RHEA:76159"/>
        <dbReference type="ChEBI" id="CHEBI:17051"/>
    </reaction>
    <physiologicalReaction direction="left-to-right" evidence="11">
        <dbReference type="Rhea" id="RHEA:76160"/>
    </physiologicalReaction>
</comment>
<keyword evidence="5 12" id="KW-1133">Transmembrane helix</keyword>
<dbReference type="Pfam" id="PF02537">
    <property type="entry name" value="CRCB"/>
    <property type="match status" value="1"/>
</dbReference>
<keyword evidence="9 12" id="KW-0407">Ion channel</keyword>
<keyword evidence="7 12" id="KW-0406">Ion transport</keyword>
<evidence type="ECO:0000256" key="9">
    <source>
        <dbReference type="ARBA" id="ARBA00023303"/>
    </source>
</evidence>
<dbReference type="AlphaFoldDB" id="A0A1H8YZR5"/>
<dbReference type="STRING" id="867345.SAMN05421693_10148"/>
<evidence type="ECO:0000256" key="2">
    <source>
        <dbReference type="ARBA" id="ARBA00022475"/>
    </source>
</evidence>
<proteinExistence type="inferred from homology"/>
<evidence type="ECO:0000256" key="7">
    <source>
        <dbReference type="ARBA" id="ARBA00023065"/>
    </source>
</evidence>
<comment type="subcellular location">
    <subcellularLocation>
        <location evidence="1 12">Cell membrane</location>
        <topology evidence="1 12">Multi-pass membrane protein</topology>
    </subcellularLocation>
</comment>
<dbReference type="OrthoDB" id="9806299at2"/>
<feature type="transmembrane region" description="Helical" evidence="12">
    <location>
        <begin position="73"/>
        <end position="100"/>
    </location>
</feature>
<keyword evidence="8 12" id="KW-0472">Membrane</keyword>
<evidence type="ECO:0000256" key="6">
    <source>
        <dbReference type="ARBA" id="ARBA00023053"/>
    </source>
</evidence>
<dbReference type="GO" id="GO:0046872">
    <property type="term" value="F:metal ion binding"/>
    <property type="evidence" value="ECO:0007669"/>
    <property type="project" value="UniProtKB-KW"/>
</dbReference>
<comment type="similarity">
    <text evidence="10 12">Belongs to the fluoride channel Fluc/FEX (TC 1.A.43) family.</text>
</comment>
<evidence type="ECO:0000256" key="1">
    <source>
        <dbReference type="ARBA" id="ARBA00004651"/>
    </source>
</evidence>
<evidence type="ECO:0000256" key="12">
    <source>
        <dbReference type="HAMAP-Rule" id="MF_00454"/>
    </source>
</evidence>
<dbReference type="HAMAP" id="MF_00454">
    <property type="entry name" value="FluC"/>
    <property type="match status" value="1"/>
</dbReference>
<evidence type="ECO:0000256" key="8">
    <source>
        <dbReference type="ARBA" id="ARBA00023136"/>
    </source>
</evidence>
<evidence type="ECO:0000313" key="13">
    <source>
        <dbReference type="EMBL" id="SEP56858.1"/>
    </source>
</evidence>
<dbReference type="InterPro" id="IPR003691">
    <property type="entry name" value="FluC"/>
</dbReference>
<keyword evidence="14" id="KW-1185">Reference proteome</keyword>
<reference evidence="13 14" key="1">
    <citation type="submission" date="2016-10" db="EMBL/GenBank/DDBJ databases">
        <authorList>
            <person name="de Groot N.N."/>
        </authorList>
    </citation>
    <scope>NUCLEOTIDE SEQUENCE [LARGE SCALE GENOMIC DNA]</scope>
    <source>
        <strain evidence="13 14">B7-7</strain>
    </source>
</reference>
<dbReference type="RefSeq" id="WP_090202289.1">
    <property type="nucleotide sequence ID" value="NZ_FOFO01000001.1"/>
</dbReference>
<dbReference type="GO" id="GO:0140114">
    <property type="term" value="P:cellular detoxification of fluoride"/>
    <property type="evidence" value="ECO:0007669"/>
    <property type="project" value="UniProtKB-UniRule"/>
</dbReference>
<dbReference type="PANTHER" id="PTHR28259:SF1">
    <property type="entry name" value="FLUORIDE EXPORT PROTEIN 1-RELATED"/>
    <property type="match status" value="1"/>
</dbReference>
<comment type="activity regulation">
    <text evidence="12">Na(+) is not transported, but it plays an essential structural role and its presence is essential for fluoride channel function.</text>
</comment>
<gene>
    <name evidence="12" type="primary">fluC</name>
    <name evidence="12" type="synonym">crcB</name>
    <name evidence="13" type="ORF">SAMN05421693_10148</name>
</gene>
<organism evidence="13 14">
    <name type="scientific">Ectothiorhodospira magna</name>
    <dbReference type="NCBI Taxonomy" id="867345"/>
    <lineage>
        <taxon>Bacteria</taxon>
        <taxon>Pseudomonadati</taxon>
        <taxon>Pseudomonadota</taxon>
        <taxon>Gammaproteobacteria</taxon>
        <taxon>Chromatiales</taxon>
        <taxon>Ectothiorhodospiraceae</taxon>
        <taxon>Ectothiorhodospira</taxon>
    </lineage>
</organism>
<comment type="function">
    <text evidence="12">Fluoride-specific ion channel. Important for reducing fluoride concentration in the cell, thus reducing its toxicity.</text>
</comment>
<keyword evidence="12" id="KW-0813">Transport</keyword>
<evidence type="ECO:0000256" key="4">
    <source>
        <dbReference type="ARBA" id="ARBA00022692"/>
    </source>
</evidence>
<keyword evidence="2 12" id="KW-1003">Cell membrane</keyword>
<dbReference type="GO" id="GO:0005886">
    <property type="term" value="C:plasma membrane"/>
    <property type="evidence" value="ECO:0007669"/>
    <property type="project" value="UniProtKB-SubCell"/>
</dbReference>
<keyword evidence="12" id="KW-0479">Metal-binding</keyword>
<dbReference type="GO" id="GO:0062054">
    <property type="term" value="F:fluoride channel activity"/>
    <property type="evidence" value="ECO:0007669"/>
    <property type="project" value="UniProtKB-UniRule"/>
</dbReference>
<feature type="binding site" evidence="12">
    <location>
        <position position="87"/>
    </location>
    <ligand>
        <name>Na(+)</name>
        <dbReference type="ChEBI" id="CHEBI:29101"/>
        <note>structural</note>
    </ligand>
</feature>
<feature type="transmembrane region" description="Helical" evidence="12">
    <location>
        <begin position="38"/>
        <end position="61"/>
    </location>
</feature>
<dbReference type="EMBL" id="FOFO01000001">
    <property type="protein sequence ID" value="SEP56858.1"/>
    <property type="molecule type" value="Genomic_DNA"/>
</dbReference>
<dbReference type="PANTHER" id="PTHR28259">
    <property type="entry name" value="FLUORIDE EXPORT PROTEIN 1-RELATED"/>
    <property type="match status" value="1"/>
</dbReference>
<evidence type="ECO:0000313" key="14">
    <source>
        <dbReference type="Proteomes" id="UP000199496"/>
    </source>
</evidence>
<feature type="transmembrane region" description="Helical" evidence="12">
    <location>
        <begin position="106"/>
        <end position="127"/>
    </location>
</feature>
<keyword evidence="3" id="KW-0997">Cell inner membrane</keyword>
<keyword evidence="6 12" id="KW-0915">Sodium</keyword>
<keyword evidence="4 12" id="KW-0812">Transmembrane</keyword>
<accession>A0A1H8YZR5</accession>